<keyword evidence="5" id="KW-1185">Reference proteome</keyword>
<dbReference type="EC" id="3.4.-.-" evidence="4"/>
<feature type="domain" description="Peptidase S9 prolyl oligopeptidase catalytic" evidence="3">
    <location>
        <begin position="698"/>
        <end position="874"/>
    </location>
</feature>
<evidence type="ECO:0000259" key="3">
    <source>
        <dbReference type="Pfam" id="PF00326"/>
    </source>
</evidence>
<keyword evidence="2" id="KW-1133">Transmembrane helix</keyword>
<feature type="transmembrane region" description="Helical" evidence="2">
    <location>
        <begin position="18"/>
        <end position="38"/>
    </location>
</feature>
<accession>A0ABW6I8F4</accession>
<gene>
    <name evidence="4" type="ORF">ACFX5F_13240</name>
</gene>
<comment type="caution">
    <text evidence="4">The sequence shown here is derived from an EMBL/GenBank/DDBJ whole genome shotgun (WGS) entry which is preliminary data.</text>
</comment>
<dbReference type="EMBL" id="JBHZPY010000012">
    <property type="protein sequence ID" value="MFE3872187.1"/>
    <property type="molecule type" value="Genomic_DNA"/>
</dbReference>
<keyword evidence="2" id="KW-0812">Transmembrane</keyword>
<protein>
    <submittedName>
        <fullName evidence="4">Alpha/beta hydrolase family protein</fullName>
        <ecNumber evidence="4">3.4.-.-</ecNumber>
    </submittedName>
</protein>
<name>A0ABW6I8F4_9FLAO</name>
<keyword evidence="2" id="KW-0472">Membrane</keyword>
<keyword evidence="1 4" id="KW-0378">Hydrolase</keyword>
<evidence type="ECO:0000256" key="1">
    <source>
        <dbReference type="ARBA" id="ARBA00022801"/>
    </source>
</evidence>
<dbReference type="SUPFAM" id="SSF82171">
    <property type="entry name" value="DPP6 N-terminal domain-like"/>
    <property type="match status" value="1"/>
</dbReference>
<dbReference type="Gene3D" id="3.40.50.1820">
    <property type="entry name" value="alpha/beta hydrolase"/>
    <property type="match status" value="1"/>
</dbReference>
<organism evidence="4 5">
    <name type="scientific">Flavobacterium zhoui</name>
    <dbReference type="NCBI Taxonomy" id="3230414"/>
    <lineage>
        <taxon>Bacteria</taxon>
        <taxon>Pseudomonadati</taxon>
        <taxon>Bacteroidota</taxon>
        <taxon>Flavobacteriia</taxon>
        <taxon>Flavobacteriales</taxon>
        <taxon>Flavobacteriaceae</taxon>
        <taxon>Flavobacterium</taxon>
    </lineage>
</organism>
<dbReference type="PANTHER" id="PTHR42776">
    <property type="entry name" value="SERINE PEPTIDASE S9 FAMILY MEMBER"/>
    <property type="match status" value="1"/>
</dbReference>
<reference evidence="4 5" key="1">
    <citation type="submission" date="2024-06" db="EMBL/GenBank/DDBJ databases">
        <title>Flavobacterium spp. isolated from glacier.</title>
        <authorList>
            <person name="Han D."/>
        </authorList>
    </citation>
    <scope>NUCLEOTIDE SEQUENCE [LARGE SCALE GENOMIC DNA]</scope>
    <source>
        <strain evidence="4 5">ZS1P70</strain>
    </source>
</reference>
<dbReference type="Proteomes" id="UP001600107">
    <property type="component" value="Unassembled WGS sequence"/>
</dbReference>
<dbReference type="SUPFAM" id="SSF53474">
    <property type="entry name" value="alpha/beta-Hydrolases"/>
    <property type="match status" value="1"/>
</dbReference>
<dbReference type="GO" id="GO:0016787">
    <property type="term" value="F:hydrolase activity"/>
    <property type="evidence" value="ECO:0007669"/>
    <property type="project" value="UniProtKB-KW"/>
</dbReference>
<sequence length="887" mass="102356">MKNTTIRLNQTRNTSCPILYFTTFWSVILWLVSCPIMGQAKLQKQLTEKEYHLWGDLNLSDIAPKGDWISYKVGYESGIDTLFVKEVKGEKIYTFPKTYYGIFSASGWYAAPTSEGLKLVELKTGNTHTIPNVKSFAFTASGNELVLLIAGKKIDPQLKIMEPDGKTISIISGATEFTMNPSNDKLVYAASNGDESTAGIVEFKNKIQQTIIPTGDAKGYFHNLVWEDHGKAVAFLRKRDTSTNTENNSLVFFNISKGKSHELIPEFTSDFPKKGHIVPVDRYKLTISDDLERVFFAIDDFENPEEVSDNQLQIWNANDKYVFPQRQYLKDSRKTKVAVWWPDTNRFLQINSDEVPLVMLAGNQKYAVTYDPKAYEPQFAYSGPKDFYIKNLQTNESKLLLKKQSTYIMYTLPSPGGKYITYFHRGNWWVYDILKDKHKNITAAIGFRFDDEENDMPGQGDAYDLVGWTQSDKTVLIYDQFDIWEINPETGSYKRLTKGREKNIRFRIADTKKSNQKPNFDGGYGKSIELEKGLLLQAASDDGNSGYFKWTPHLGEQKITYKSSRIDQLLQRDQTFIYREQRFDLSPRIMYHSVKRKEKVLVQSNPQQQKFSWGATKPFTYQNAIGKTLRGFLCFPSEYEPGKKYPMIVHIYQRQFRDLHTYTNPEEYPSIGFNVTNFTSKGYFVLYPDIQYEIGNTGHSAVECTEAAVKKVIELGVVDEKKIGLIGHSFGGYETDFIITQSNIFAAAIAGSAATDLNSFYLTLNWTTGKPDMWRFEDHQWRMEKSLFEDRERYKTNSPITYVENIKTPLLSWTGQEDLQVDWHQSIELYLALRRLSKKHILLLYPKESHELFKPENQRDLSKKMQQWFAYFLKGESPADWISKGLK</sequence>
<evidence type="ECO:0000256" key="2">
    <source>
        <dbReference type="SAM" id="Phobius"/>
    </source>
</evidence>
<evidence type="ECO:0000313" key="4">
    <source>
        <dbReference type="EMBL" id="MFE3872187.1"/>
    </source>
</evidence>
<proteinExistence type="predicted"/>
<dbReference type="InterPro" id="IPR001375">
    <property type="entry name" value="Peptidase_S9_cat"/>
</dbReference>
<dbReference type="InterPro" id="IPR029058">
    <property type="entry name" value="AB_hydrolase_fold"/>
</dbReference>
<evidence type="ECO:0000313" key="5">
    <source>
        <dbReference type="Proteomes" id="UP001600107"/>
    </source>
</evidence>
<dbReference type="RefSeq" id="WP_379852480.1">
    <property type="nucleotide sequence ID" value="NZ_JBHZPY010000012.1"/>
</dbReference>
<dbReference type="PANTHER" id="PTHR42776:SF27">
    <property type="entry name" value="DIPEPTIDYL PEPTIDASE FAMILY MEMBER 6"/>
    <property type="match status" value="1"/>
</dbReference>
<dbReference type="Pfam" id="PF00326">
    <property type="entry name" value="Peptidase_S9"/>
    <property type="match status" value="1"/>
</dbReference>
<dbReference type="PROSITE" id="PS51257">
    <property type="entry name" value="PROKAR_LIPOPROTEIN"/>
    <property type="match status" value="1"/>
</dbReference>